<name>A0A7M2RGZ8_9FIRM</name>
<accession>A0A7M2RGZ8</accession>
<feature type="domain" description="Uroporphyrinogen decarboxylase (URO-D)" evidence="1">
    <location>
        <begin position="5"/>
        <end position="333"/>
    </location>
</feature>
<dbReference type="InterPro" id="IPR038071">
    <property type="entry name" value="UROD/MetE-like_sf"/>
</dbReference>
<dbReference type="SUPFAM" id="SSF51726">
    <property type="entry name" value="UROD/MetE-like"/>
    <property type="match status" value="1"/>
</dbReference>
<dbReference type="PANTHER" id="PTHR47099:SF1">
    <property type="entry name" value="METHYLCOBAMIDE:COM METHYLTRANSFERASE MTBA"/>
    <property type="match status" value="1"/>
</dbReference>
<dbReference type="EMBL" id="CP063304">
    <property type="protein sequence ID" value="QOV18642.1"/>
    <property type="molecule type" value="Genomic_DNA"/>
</dbReference>
<evidence type="ECO:0000313" key="3">
    <source>
        <dbReference type="Proteomes" id="UP000593601"/>
    </source>
</evidence>
<organism evidence="2 3">
    <name type="scientific">Blautia liquoris</name>
    <dbReference type="NCBI Taxonomy" id="2779518"/>
    <lineage>
        <taxon>Bacteria</taxon>
        <taxon>Bacillati</taxon>
        <taxon>Bacillota</taxon>
        <taxon>Clostridia</taxon>
        <taxon>Lachnospirales</taxon>
        <taxon>Lachnospiraceae</taxon>
        <taxon>Blautia</taxon>
    </lineage>
</organism>
<dbReference type="InterPro" id="IPR000257">
    <property type="entry name" value="Uroporphyrinogen_deCOase"/>
</dbReference>
<dbReference type="PANTHER" id="PTHR47099">
    <property type="entry name" value="METHYLCOBAMIDE:COM METHYLTRANSFERASE MTBA"/>
    <property type="match status" value="1"/>
</dbReference>
<dbReference type="Pfam" id="PF01208">
    <property type="entry name" value="URO-D"/>
    <property type="match status" value="1"/>
</dbReference>
<dbReference type="Gene3D" id="3.20.20.210">
    <property type="match status" value="1"/>
</dbReference>
<dbReference type="RefSeq" id="WP_193735004.1">
    <property type="nucleotide sequence ID" value="NZ_CP063304.1"/>
</dbReference>
<sequence length="337" mass="37475">MNSYERVMNRLAGKPVDYLPNLSLTMMFAAKEAGVSFGEFCSDYRKLSEGALRCHEKYGIDMVCVISDPMRETEGFGTEVVIPSENVPYPKVRRIKNIEDIDTLKVIEPFQCRRMNDRVEAVRFLKERVQNDIPVIGWIEGAFAESCDLMGMQEFFMNLMEEPDAMNQLMDICMEQGLRFARAQIEAGAEIIGIGDAASSLIGPSLYEEFALPYQQKLISAVHAMGAKVKLHICGNLNPVLHYVAQTGADIVDLDSMVDMEAAADILPEKSSICGNFNPVQVLYNGTPQLVRSEVERCMGIADKNRSMISPGCEIPRDSASENVLAIHQAIAERGFL</sequence>
<dbReference type="CDD" id="cd03465">
    <property type="entry name" value="URO-D_like"/>
    <property type="match status" value="1"/>
</dbReference>
<dbReference type="KEGG" id="bliq:INP51_11585"/>
<dbReference type="GO" id="GO:0004853">
    <property type="term" value="F:uroporphyrinogen decarboxylase activity"/>
    <property type="evidence" value="ECO:0007669"/>
    <property type="project" value="InterPro"/>
</dbReference>
<reference evidence="2 3" key="1">
    <citation type="submission" date="2020-10" db="EMBL/GenBank/DDBJ databases">
        <title>Blautia liquoris sp.nov., isolated from the mud in a fermentation cellar used for the production of Chinese strong-flavoured liquor.</title>
        <authorList>
            <person name="Lu L."/>
        </authorList>
    </citation>
    <scope>NUCLEOTIDE SEQUENCE [LARGE SCALE GENOMIC DNA]</scope>
    <source>
        <strain evidence="2 3">LZLJ-3</strain>
    </source>
</reference>
<evidence type="ECO:0000313" key="2">
    <source>
        <dbReference type="EMBL" id="QOV18642.1"/>
    </source>
</evidence>
<dbReference type="AlphaFoldDB" id="A0A7M2RGZ8"/>
<gene>
    <name evidence="2" type="ORF">INP51_11585</name>
</gene>
<proteinExistence type="predicted"/>
<dbReference type="Proteomes" id="UP000593601">
    <property type="component" value="Chromosome"/>
</dbReference>
<evidence type="ECO:0000259" key="1">
    <source>
        <dbReference type="Pfam" id="PF01208"/>
    </source>
</evidence>
<protein>
    <submittedName>
        <fullName evidence="2">Uroporphyrinogen decarboxylase family protein</fullName>
    </submittedName>
</protein>
<dbReference type="InterPro" id="IPR052024">
    <property type="entry name" value="Methanogen_methyltrans"/>
</dbReference>
<keyword evidence="3" id="KW-1185">Reference proteome</keyword>
<dbReference type="GO" id="GO:0006779">
    <property type="term" value="P:porphyrin-containing compound biosynthetic process"/>
    <property type="evidence" value="ECO:0007669"/>
    <property type="project" value="InterPro"/>
</dbReference>